<evidence type="ECO:0000313" key="2">
    <source>
        <dbReference type="EMBL" id="MCP2307897.1"/>
    </source>
</evidence>
<dbReference type="Pfam" id="PF00583">
    <property type="entry name" value="Acetyltransf_1"/>
    <property type="match status" value="1"/>
</dbReference>
<dbReference type="Proteomes" id="UP001206483">
    <property type="component" value="Unassembled WGS sequence"/>
</dbReference>
<evidence type="ECO:0000313" key="3">
    <source>
        <dbReference type="Proteomes" id="UP001206483"/>
    </source>
</evidence>
<accession>A0ABT1IRZ1</accession>
<organism evidence="2 3">
    <name type="scientific">Kitasatospora paracochleata</name>
    <dbReference type="NCBI Taxonomy" id="58354"/>
    <lineage>
        <taxon>Bacteria</taxon>
        <taxon>Bacillati</taxon>
        <taxon>Actinomycetota</taxon>
        <taxon>Actinomycetes</taxon>
        <taxon>Kitasatosporales</taxon>
        <taxon>Streptomycetaceae</taxon>
        <taxon>Kitasatospora</taxon>
    </lineage>
</organism>
<dbReference type="Gene3D" id="3.40.630.30">
    <property type="match status" value="1"/>
</dbReference>
<dbReference type="RefSeq" id="WP_253794078.1">
    <property type="nucleotide sequence ID" value="NZ_BAAAUB010000055.1"/>
</dbReference>
<keyword evidence="3" id="KW-1185">Reference proteome</keyword>
<gene>
    <name evidence="2" type="ORF">FHR36_000989</name>
</gene>
<comment type="caution">
    <text evidence="2">The sequence shown here is derived from an EMBL/GenBank/DDBJ whole genome shotgun (WGS) entry which is preliminary data.</text>
</comment>
<dbReference type="InterPro" id="IPR000182">
    <property type="entry name" value="GNAT_dom"/>
</dbReference>
<dbReference type="SUPFAM" id="SSF55729">
    <property type="entry name" value="Acyl-CoA N-acyltransferases (Nat)"/>
    <property type="match status" value="1"/>
</dbReference>
<dbReference type="InterPro" id="IPR016181">
    <property type="entry name" value="Acyl_CoA_acyltransferase"/>
</dbReference>
<feature type="domain" description="N-acetyltransferase" evidence="1">
    <location>
        <begin position="159"/>
        <end position="245"/>
    </location>
</feature>
<reference evidence="2 3" key="1">
    <citation type="submission" date="2022-06" db="EMBL/GenBank/DDBJ databases">
        <title>Sequencing the genomes of 1000 actinobacteria strains.</title>
        <authorList>
            <person name="Klenk H.-P."/>
        </authorList>
    </citation>
    <scope>NUCLEOTIDE SEQUENCE [LARGE SCALE GENOMIC DNA]</scope>
    <source>
        <strain evidence="2 3">DSM 41656</strain>
    </source>
</reference>
<dbReference type="EMBL" id="JAMZDX010000001">
    <property type="protein sequence ID" value="MCP2307897.1"/>
    <property type="molecule type" value="Genomic_DNA"/>
</dbReference>
<protein>
    <submittedName>
        <fullName evidence="2">GNAT superfamily N-acetyltransferase</fullName>
    </submittedName>
</protein>
<evidence type="ECO:0000259" key="1">
    <source>
        <dbReference type="Pfam" id="PF00583"/>
    </source>
</evidence>
<proteinExistence type="predicted"/>
<name>A0ABT1IRZ1_9ACTN</name>
<sequence>MPEPAVTELTTEHRLRQACHDDALIMWAARGFTTGARAWTHGAATAVASPGISGRDRLAVHGPAADAEPLLRHALATAGPTYRPLGDTRLIAALADRIPRLETLGTFGWMDTTTPPPPAVPVPADADADTEAHWLADHELPEAAALLDDHFPTSHAHPHRDGPHTWAGVRDRRGHLTAIAADAWSAPTVGLLAGVATHPDHGRGRGHAHTVCRFVLDAQLRAHGRAALMVDRDNTPAIRLYQRLGLTWRSLTAARQR</sequence>